<dbReference type="PANTHER" id="PTHR42732">
    <property type="entry name" value="BETA-GALACTOSIDASE"/>
    <property type="match status" value="1"/>
</dbReference>
<accession>A0A849BVI9</accession>
<dbReference type="InterPro" id="IPR006104">
    <property type="entry name" value="Glyco_hydro_2_N"/>
</dbReference>
<comment type="similarity">
    <text evidence="1">Belongs to the glycosyl hydrolase 2 family.</text>
</comment>
<dbReference type="SUPFAM" id="SSF51445">
    <property type="entry name" value="(Trans)glycosidases"/>
    <property type="match status" value="1"/>
</dbReference>
<evidence type="ECO:0000259" key="2">
    <source>
        <dbReference type="Pfam" id="PF02837"/>
    </source>
</evidence>
<dbReference type="InterPro" id="IPR017853">
    <property type="entry name" value="GH"/>
</dbReference>
<dbReference type="GO" id="GO:0005975">
    <property type="term" value="P:carbohydrate metabolic process"/>
    <property type="evidence" value="ECO:0007669"/>
    <property type="project" value="InterPro"/>
</dbReference>
<gene>
    <name evidence="3" type="ORF">HLB09_00460</name>
</gene>
<dbReference type="Pfam" id="PF02837">
    <property type="entry name" value="Glyco_hydro_2_N"/>
    <property type="match status" value="1"/>
</dbReference>
<dbReference type="Proteomes" id="UP000555552">
    <property type="component" value="Unassembled WGS sequence"/>
</dbReference>
<proteinExistence type="inferred from homology"/>
<protein>
    <submittedName>
        <fullName evidence="3">Glycoside hydrolase</fullName>
    </submittedName>
</protein>
<evidence type="ECO:0000256" key="1">
    <source>
        <dbReference type="ARBA" id="ARBA00007401"/>
    </source>
</evidence>
<evidence type="ECO:0000313" key="3">
    <source>
        <dbReference type="EMBL" id="NNH21578.1"/>
    </source>
</evidence>
<evidence type="ECO:0000313" key="4">
    <source>
        <dbReference type="Proteomes" id="UP000555552"/>
    </source>
</evidence>
<reference evidence="3 4" key="1">
    <citation type="submission" date="2020-05" db="EMBL/GenBank/DDBJ databases">
        <title>MicrobeNet Type strains.</title>
        <authorList>
            <person name="Nicholson A.C."/>
        </authorList>
    </citation>
    <scope>NUCLEOTIDE SEQUENCE [LARGE SCALE GENOMIC DNA]</scope>
    <source>
        <strain evidence="3 4">JCM 14547</strain>
    </source>
</reference>
<keyword evidence="3" id="KW-0378">Hydrolase</keyword>
<feature type="domain" description="Glycosyl hydrolases family 2 sugar binding" evidence="2">
    <location>
        <begin position="83"/>
        <end position="160"/>
    </location>
</feature>
<comment type="caution">
    <text evidence="3">The sequence shown here is derived from an EMBL/GenBank/DDBJ whole genome shotgun (WGS) entry which is preliminary data.</text>
</comment>
<dbReference type="Gene3D" id="2.60.120.260">
    <property type="entry name" value="Galactose-binding domain-like"/>
    <property type="match status" value="1"/>
</dbReference>
<dbReference type="InterPro" id="IPR008979">
    <property type="entry name" value="Galactose-bd-like_sf"/>
</dbReference>
<dbReference type="AlphaFoldDB" id="A0A849BVI9"/>
<keyword evidence="4" id="KW-1185">Reference proteome</keyword>
<dbReference type="Gene3D" id="3.20.20.80">
    <property type="entry name" value="Glycosidases"/>
    <property type="match status" value="1"/>
</dbReference>
<name>A0A849BVI9_9ACTN</name>
<dbReference type="EMBL" id="JABEMA010000003">
    <property type="protein sequence ID" value="NNH21578.1"/>
    <property type="molecule type" value="Genomic_DNA"/>
</dbReference>
<dbReference type="InterPro" id="IPR051913">
    <property type="entry name" value="GH2_Domain-Containing"/>
</dbReference>
<dbReference type="GO" id="GO:0004553">
    <property type="term" value="F:hydrolase activity, hydrolyzing O-glycosyl compounds"/>
    <property type="evidence" value="ECO:0007669"/>
    <property type="project" value="InterPro"/>
</dbReference>
<organism evidence="3 4">
    <name type="scientific">Pseudokineococcus marinus</name>
    <dbReference type="NCBI Taxonomy" id="351215"/>
    <lineage>
        <taxon>Bacteria</taxon>
        <taxon>Bacillati</taxon>
        <taxon>Actinomycetota</taxon>
        <taxon>Actinomycetes</taxon>
        <taxon>Kineosporiales</taxon>
        <taxon>Kineosporiaceae</taxon>
        <taxon>Pseudokineococcus</taxon>
    </lineage>
</organism>
<sequence>MALDRDDAGEDQRWYARDLTCDGGADDGAGGGTVHLPGSLQEQGYGDEVTAETAWNGQVVDRSYYLDDRYAPYREPGKVAVPFWLQPRRYYRGAAWYQRTVQVPAAWAGRRVVLELERVHWESTLWVDERRVGSERSLCAPHRYDLGVLAPGEHRVTLRVDNRTVVDVGPNAHSTTDHTQGSWNGVVGRVALRARPDVVVRRVRVVPRVADRALTVRLDLAGGPSGVGAGRVVLTARRCDDLPGPRGPEPEPLVVDYAFDAGMSPRGLSATTAHLDVDLPLGDGAALWDEHSPALYALEVALEPEGRPEDRTVRRTVVGLREVSVVGTQIAVNGRPTFVRGTLECCVFPLTGYPPTDVASWARIVAVCRAHGLNLLRFHSWCPPEAAFRAADEAGMLLQVEGPVWANQGASLGEGGSLDAFVHEETRAVLDEFGDHPSFVVMAHGNEPSGRDAEFLGDWVTTWRRRDPRRLYTSGAGWPAIVENDLDNVSEPRLHRWDEGLGSRLNATPPTTDADYSAWVEGAARPVVSHEVGQWCAHPSFAERAKYTGLMQPRNLDVFADFLEQGGMGDQAEDFLHASGRLQLLCYKEEVEAALRTPGFGGFHLLGLSDFPGQGTALVGVLDAFWEGKGYCEPEEFARFCGVTTPLARLPRRVLAAGDDLVFEPQVAHFGAGPLRARTTWRVLTTDGGGGGEALGGDVVAEGVVPGEEVPVGNARRHDVVRVPLEAVGRAVAASGTGVRLRLELAVVDLDGGAEHRNDWDVWVFPAPAARRSDEGAAAGVVVTRAPDEAVRRADAGERVVLVPPAASLRDDVALGFTPVFWNTAWTKGQAPHTLGLVHDAQHPLFARFPSTGHTDWQWWEVLHGARAMQLEGLPRALRPVVQPIDTWFSARRLGLVVEMGVGDGALLVCSADVLDAPADRPAAAAFRDALLAYAAGPDFAPGVAVSATEAGRWLADVSVDVPE</sequence>
<dbReference type="SUPFAM" id="SSF49785">
    <property type="entry name" value="Galactose-binding domain-like"/>
    <property type="match status" value="1"/>
</dbReference>